<proteinExistence type="predicted"/>
<dbReference type="InterPro" id="IPR021457">
    <property type="entry name" value="DUF3108"/>
</dbReference>
<dbReference type="Proteomes" id="UP000825381">
    <property type="component" value="Chromosome"/>
</dbReference>
<protein>
    <submittedName>
        <fullName evidence="2">Uncharacterized protein</fullName>
    </submittedName>
</protein>
<evidence type="ECO:0000313" key="2">
    <source>
        <dbReference type="EMBL" id="QYJ68488.1"/>
    </source>
</evidence>
<name>A0ABX8VBB7_9FLAO</name>
<dbReference type="RefSeq" id="WP_220640828.1">
    <property type="nucleotide sequence ID" value="NZ_CP080429.1"/>
</dbReference>
<keyword evidence="1" id="KW-0732">Signal</keyword>
<feature type="chain" id="PRO_5045148346" evidence="1">
    <location>
        <begin position="20"/>
        <end position="251"/>
    </location>
</feature>
<dbReference type="EMBL" id="CP080429">
    <property type="protein sequence ID" value="QYJ68488.1"/>
    <property type="molecule type" value="Genomic_DNA"/>
</dbReference>
<dbReference type="Pfam" id="PF11306">
    <property type="entry name" value="DUF3108"/>
    <property type="match status" value="1"/>
</dbReference>
<evidence type="ECO:0000256" key="1">
    <source>
        <dbReference type="SAM" id="SignalP"/>
    </source>
</evidence>
<evidence type="ECO:0000313" key="3">
    <source>
        <dbReference type="Proteomes" id="UP000825381"/>
    </source>
</evidence>
<feature type="signal peptide" evidence="1">
    <location>
        <begin position="1"/>
        <end position="19"/>
    </location>
</feature>
<keyword evidence="3" id="KW-1185">Reference proteome</keyword>
<reference evidence="2 3" key="1">
    <citation type="submission" date="2021-07" db="EMBL/GenBank/DDBJ databases">
        <title>Flavobacterium WSW3-B6 sp.nov, isolated from seaweed.</title>
        <authorList>
            <person name="Muhammad N."/>
            <person name="Ho H."/>
            <person name="Lee Y.-J."/>
            <person name="Nguyen T."/>
            <person name="Ho J."/>
            <person name="Kim S.-G."/>
        </authorList>
    </citation>
    <scope>NUCLEOTIDE SEQUENCE [LARGE SCALE GENOMIC DNA]</scope>
    <source>
        <strain evidence="2 3">WSW3-B6</strain>
    </source>
</reference>
<gene>
    <name evidence="2" type="ORF">K1I41_00985</name>
</gene>
<sequence length="251" mass="29721">MKKTLLLITYIICLQYMQAQVVDSVNTKSNTLRLDQLKSGNNTYVVYIQDSLNEPKYNFELWERIIDKNATSNKNTLVWNRYQNNKTKFYKYTIAFTNKLEPISEEVYHEDIKDGITVITKKHFVYNGNQMHSNPDSNKHTAKPVEVLDLKNSFNWELDLETLSTLPLAKGKTFAINFYHPGSRIPPKYYDFVVDRSEKLTFNNKPLDCWVVKVVYSKKQSSEFWIDKSTHSVLQMREYFYGKYRYKKLIV</sequence>
<organism evidence="2 3">
    <name type="scientific">Flavobacterium litorale</name>
    <dbReference type="NCBI Taxonomy" id="2856519"/>
    <lineage>
        <taxon>Bacteria</taxon>
        <taxon>Pseudomonadati</taxon>
        <taxon>Bacteroidota</taxon>
        <taxon>Flavobacteriia</taxon>
        <taxon>Flavobacteriales</taxon>
        <taxon>Flavobacteriaceae</taxon>
        <taxon>Flavobacterium</taxon>
    </lineage>
</organism>
<accession>A0ABX8VBB7</accession>